<evidence type="ECO:0000313" key="1">
    <source>
        <dbReference type="EMBL" id="AMP04305.1"/>
    </source>
</evidence>
<dbReference type="EMBL" id="CP013234">
    <property type="protein sequence ID" value="AMP04305.1"/>
    <property type="molecule type" value="Genomic_DNA"/>
</dbReference>
<reference evidence="1 2" key="1">
    <citation type="submission" date="2015-11" db="EMBL/GenBank/DDBJ databases">
        <title>Exploring the genomic traits of fungus-feeding bacterial genus Collimonas.</title>
        <authorList>
            <person name="Song C."/>
            <person name="Schmidt R."/>
            <person name="de Jager V."/>
            <person name="Krzyzanowska D."/>
            <person name="Jongedijk E."/>
            <person name="Cankar K."/>
            <person name="Beekwilder J."/>
            <person name="van Veen A."/>
            <person name="de Boer W."/>
            <person name="van Veen J.A."/>
            <person name="Garbeva P."/>
        </authorList>
    </citation>
    <scope>NUCLEOTIDE SEQUENCE [LARGE SCALE GENOMIC DNA]</scope>
    <source>
        <strain evidence="1 2">Ter91</strain>
    </source>
</reference>
<dbReference type="Proteomes" id="UP000074561">
    <property type="component" value="Chromosome"/>
</dbReference>
<gene>
    <name evidence="1" type="ORF">CPter91_1933</name>
</gene>
<dbReference type="AlphaFoldDB" id="A0A127Q3A6"/>
<name>A0A127Q3A6_9BURK</name>
<sequence>MIYSKISYLPLFLTECWKKPVWNFLFVDSLYFINLVS</sequence>
<accession>A0A127Q3A6</accession>
<dbReference type="KEGG" id="cpra:CPter91_1933"/>
<organism evidence="1 2">
    <name type="scientific">Collimonas pratensis</name>
    <dbReference type="NCBI Taxonomy" id="279113"/>
    <lineage>
        <taxon>Bacteria</taxon>
        <taxon>Pseudomonadati</taxon>
        <taxon>Pseudomonadota</taxon>
        <taxon>Betaproteobacteria</taxon>
        <taxon>Burkholderiales</taxon>
        <taxon>Oxalobacteraceae</taxon>
        <taxon>Collimonas</taxon>
    </lineage>
</organism>
<proteinExistence type="predicted"/>
<evidence type="ECO:0000313" key="2">
    <source>
        <dbReference type="Proteomes" id="UP000074561"/>
    </source>
</evidence>
<protein>
    <submittedName>
        <fullName evidence="1">Uncharacterized protein</fullName>
    </submittedName>
</protein>